<accession>A0A1F6ASG0</accession>
<evidence type="ECO:0000313" key="2">
    <source>
        <dbReference type="Proteomes" id="UP000178305"/>
    </source>
</evidence>
<dbReference type="Proteomes" id="UP000178305">
    <property type="component" value="Unassembled WGS sequence"/>
</dbReference>
<gene>
    <name evidence="1" type="ORF">A3A64_04525</name>
</gene>
<comment type="caution">
    <text evidence="1">The sequence shown here is derived from an EMBL/GenBank/DDBJ whole genome shotgun (WGS) entry which is preliminary data.</text>
</comment>
<name>A0A1F6ASG0_9BACT</name>
<evidence type="ECO:0000313" key="1">
    <source>
        <dbReference type="EMBL" id="OGG27626.1"/>
    </source>
</evidence>
<sequence>MYVAPKTKGVVLDAIQYGAFLVLPHVNGDKELVFRPKEPIVNDFDHLVVRGQDTKNGEEIVLEFRWSPIGNHALPLTTHTDHQ</sequence>
<organism evidence="1 2">
    <name type="scientific">Candidatus Gottesmanbacteria bacterium RIFCSPLOWO2_01_FULL_48_11</name>
    <dbReference type="NCBI Taxonomy" id="1798395"/>
    <lineage>
        <taxon>Bacteria</taxon>
        <taxon>Candidatus Gottesmaniibacteriota</taxon>
    </lineage>
</organism>
<dbReference type="AlphaFoldDB" id="A0A1F6ASG0"/>
<dbReference type="EMBL" id="MFJY01000041">
    <property type="protein sequence ID" value="OGG27626.1"/>
    <property type="molecule type" value="Genomic_DNA"/>
</dbReference>
<protein>
    <submittedName>
        <fullName evidence="1">Uncharacterized protein</fullName>
    </submittedName>
</protein>
<proteinExistence type="predicted"/>
<reference evidence="1 2" key="1">
    <citation type="journal article" date="2016" name="Nat. Commun.">
        <title>Thousands of microbial genomes shed light on interconnected biogeochemical processes in an aquifer system.</title>
        <authorList>
            <person name="Anantharaman K."/>
            <person name="Brown C.T."/>
            <person name="Hug L.A."/>
            <person name="Sharon I."/>
            <person name="Castelle C.J."/>
            <person name="Probst A.J."/>
            <person name="Thomas B.C."/>
            <person name="Singh A."/>
            <person name="Wilkins M.J."/>
            <person name="Karaoz U."/>
            <person name="Brodie E.L."/>
            <person name="Williams K.H."/>
            <person name="Hubbard S.S."/>
            <person name="Banfield J.F."/>
        </authorList>
    </citation>
    <scope>NUCLEOTIDE SEQUENCE [LARGE SCALE GENOMIC DNA]</scope>
</reference>